<keyword evidence="4" id="KW-0963">Cytoplasm</keyword>
<comment type="function">
    <text evidence="4">Is involved in the conjugation of reduced glutathione to a wide number of exogenous and endogenous hydrophobic electrophiles.</text>
</comment>
<dbReference type="Gene3D" id="1.20.1050.10">
    <property type="match status" value="1"/>
</dbReference>
<dbReference type="InterPro" id="IPR040079">
    <property type="entry name" value="Glutathione_S-Trfase"/>
</dbReference>
<dbReference type="EMBL" id="CM018045">
    <property type="protein sequence ID" value="KAA8527853.1"/>
    <property type="molecule type" value="Genomic_DNA"/>
</dbReference>
<feature type="domain" description="GST C-terminal" evidence="6">
    <location>
        <begin position="86"/>
        <end position="220"/>
    </location>
</feature>
<accession>A0A5J5AA59</accession>
<dbReference type="Pfam" id="PF02798">
    <property type="entry name" value="GST_N"/>
    <property type="match status" value="1"/>
</dbReference>
<gene>
    <name evidence="7" type="ORF">F0562_035278</name>
</gene>
<evidence type="ECO:0000259" key="5">
    <source>
        <dbReference type="PROSITE" id="PS50404"/>
    </source>
</evidence>
<dbReference type="OrthoDB" id="4951845at2759"/>
<dbReference type="SFLD" id="SFLDG01152">
    <property type="entry name" value="Main.3:_Omega-_and_Tau-like"/>
    <property type="match status" value="1"/>
</dbReference>
<comment type="similarity">
    <text evidence="1">Belongs to the GST superfamily. HSP26 family.</text>
</comment>
<evidence type="ECO:0000256" key="4">
    <source>
        <dbReference type="RuleBase" id="RU369102"/>
    </source>
</evidence>
<dbReference type="CDD" id="cd03058">
    <property type="entry name" value="GST_N_Tau"/>
    <property type="match status" value="1"/>
</dbReference>
<dbReference type="FunFam" id="3.40.30.10:FF:000014">
    <property type="entry name" value="Tau class glutathione S-transferase"/>
    <property type="match status" value="1"/>
</dbReference>
<dbReference type="PANTHER" id="PTHR11260:SF679">
    <property type="entry name" value="GLUTATHIONE TRANSFERASE"/>
    <property type="match status" value="1"/>
</dbReference>
<dbReference type="SFLD" id="SFLDS00019">
    <property type="entry name" value="Glutathione_Transferase_(cytos"/>
    <property type="match status" value="1"/>
</dbReference>
<name>A0A5J5AA59_9ASTE</name>
<dbReference type="Gene3D" id="3.40.30.10">
    <property type="entry name" value="Glutaredoxin"/>
    <property type="match status" value="1"/>
</dbReference>
<protein>
    <recommendedName>
        <fullName evidence="4">Glutathione S-transferase</fullName>
        <ecNumber evidence="4">2.5.1.18</ecNumber>
    </recommendedName>
</protein>
<dbReference type="FunFam" id="1.20.1050.10:FF:000012">
    <property type="entry name" value="Tau class glutathione S-transferase"/>
    <property type="match status" value="1"/>
</dbReference>
<dbReference type="PROSITE" id="PS50405">
    <property type="entry name" value="GST_CTER"/>
    <property type="match status" value="1"/>
</dbReference>
<dbReference type="SFLD" id="SFLDG00358">
    <property type="entry name" value="Main_(cytGST)"/>
    <property type="match status" value="1"/>
</dbReference>
<dbReference type="InterPro" id="IPR045074">
    <property type="entry name" value="GST_C_Tau"/>
</dbReference>
<evidence type="ECO:0000313" key="7">
    <source>
        <dbReference type="EMBL" id="KAA8527853.1"/>
    </source>
</evidence>
<dbReference type="InterPro" id="IPR036249">
    <property type="entry name" value="Thioredoxin-like_sf"/>
</dbReference>
<sequence length="220" mass="25734">MEEVKLFGAWPSPYSYRVVWALKLKGIPYEYIEEDLSNKSSLLLQYNPVHKKIPVLVHGGKPICESMVILEYIEQTWPENPLLPSNTYDRAVARFWAKFAEDKGLAIWKLYRTTGEEFEKAMKESLEMLRNLEEHALREKKFFSGERIGIVDIAFGWIAHWLGVIEDLIGVKLLEADSFPRLHAWIKNFKEETIIKENLPDRGKVFARLKRLREMRLASP</sequence>
<dbReference type="InterPro" id="IPR010987">
    <property type="entry name" value="Glutathione-S-Trfase_C-like"/>
</dbReference>
<comment type="catalytic activity">
    <reaction evidence="3 4">
        <text>RX + glutathione = an S-substituted glutathione + a halide anion + H(+)</text>
        <dbReference type="Rhea" id="RHEA:16437"/>
        <dbReference type="ChEBI" id="CHEBI:15378"/>
        <dbReference type="ChEBI" id="CHEBI:16042"/>
        <dbReference type="ChEBI" id="CHEBI:17792"/>
        <dbReference type="ChEBI" id="CHEBI:57925"/>
        <dbReference type="ChEBI" id="CHEBI:90779"/>
        <dbReference type="EC" id="2.5.1.18"/>
    </reaction>
</comment>
<dbReference type="GO" id="GO:0005829">
    <property type="term" value="C:cytosol"/>
    <property type="evidence" value="ECO:0007669"/>
    <property type="project" value="UniProtKB-SubCell"/>
</dbReference>
<evidence type="ECO:0000256" key="2">
    <source>
        <dbReference type="ARBA" id="ARBA00022679"/>
    </source>
</evidence>
<feature type="domain" description="GST N-terminal" evidence="5">
    <location>
        <begin position="2"/>
        <end position="81"/>
    </location>
</feature>
<dbReference type="PROSITE" id="PS50404">
    <property type="entry name" value="GST_NTER"/>
    <property type="match status" value="1"/>
</dbReference>
<organism evidence="7 8">
    <name type="scientific">Nyssa sinensis</name>
    <dbReference type="NCBI Taxonomy" id="561372"/>
    <lineage>
        <taxon>Eukaryota</taxon>
        <taxon>Viridiplantae</taxon>
        <taxon>Streptophyta</taxon>
        <taxon>Embryophyta</taxon>
        <taxon>Tracheophyta</taxon>
        <taxon>Spermatophyta</taxon>
        <taxon>Magnoliopsida</taxon>
        <taxon>eudicotyledons</taxon>
        <taxon>Gunneridae</taxon>
        <taxon>Pentapetalae</taxon>
        <taxon>asterids</taxon>
        <taxon>Cornales</taxon>
        <taxon>Nyssaceae</taxon>
        <taxon>Nyssa</taxon>
    </lineage>
</organism>
<dbReference type="GO" id="GO:0006749">
    <property type="term" value="P:glutathione metabolic process"/>
    <property type="evidence" value="ECO:0007669"/>
    <property type="project" value="InterPro"/>
</dbReference>
<dbReference type="PANTHER" id="PTHR11260">
    <property type="entry name" value="GLUTATHIONE S-TRANSFERASE, GST, SUPERFAMILY, GST DOMAIN CONTAINING"/>
    <property type="match status" value="1"/>
</dbReference>
<proteinExistence type="inferred from homology"/>
<dbReference type="InterPro" id="IPR036282">
    <property type="entry name" value="Glutathione-S-Trfase_C_sf"/>
</dbReference>
<dbReference type="Pfam" id="PF13410">
    <property type="entry name" value="GST_C_2"/>
    <property type="match status" value="1"/>
</dbReference>
<dbReference type="CDD" id="cd03185">
    <property type="entry name" value="GST_C_Tau"/>
    <property type="match status" value="1"/>
</dbReference>
<dbReference type="EC" id="2.5.1.18" evidence="4"/>
<evidence type="ECO:0000256" key="1">
    <source>
        <dbReference type="ARBA" id="ARBA00009929"/>
    </source>
</evidence>
<dbReference type="InterPro" id="IPR004045">
    <property type="entry name" value="Glutathione_S-Trfase_N"/>
</dbReference>
<keyword evidence="2 4" id="KW-0808">Transferase</keyword>
<comment type="subcellular location">
    <subcellularLocation>
        <location evidence="4">Cytoplasm</location>
        <location evidence="4">Cytosol</location>
    </subcellularLocation>
</comment>
<reference evidence="7 8" key="1">
    <citation type="submission" date="2019-09" db="EMBL/GenBank/DDBJ databases">
        <title>A chromosome-level genome assembly of the Chinese tupelo Nyssa sinensis.</title>
        <authorList>
            <person name="Yang X."/>
            <person name="Kang M."/>
            <person name="Yang Y."/>
            <person name="Xiong H."/>
            <person name="Wang M."/>
            <person name="Zhang Z."/>
            <person name="Wang Z."/>
            <person name="Wu H."/>
            <person name="Ma T."/>
            <person name="Liu J."/>
            <person name="Xi Z."/>
        </authorList>
    </citation>
    <scope>NUCLEOTIDE SEQUENCE [LARGE SCALE GENOMIC DNA]</scope>
    <source>
        <strain evidence="7">J267</strain>
        <tissue evidence="7">Leaf</tissue>
    </source>
</reference>
<dbReference type="InterPro" id="IPR045073">
    <property type="entry name" value="Omega/Tau-like"/>
</dbReference>
<keyword evidence="8" id="KW-1185">Reference proteome</keyword>
<dbReference type="SUPFAM" id="SSF52833">
    <property type="entry name" value="Thioredoxin-like"/>
    <property type="match status" value="1"/>
</dbReference>
<evidence type="ECO:0000313" key="8">
    <source>
        <dbReference type="Proteomes" id="UP000325577"/>
    </source>
</evidence>
<evidence type="ECO:0000259" key="6">
    <source>
        <dbReference type="PROSITE" id="PS50405"/>
    </source>
</evidence>
<evidence type="ECO:0000256" key="3">
    <source>
        <dbReference type="ARBA" id="ARBA00047960"/>
    </source>
</evidence>
<dbReference type="SUPFAM" id="SSF47616">
    <property type="entry name" value="GST C-terminal domain-like"/>
    <property type="match status" value="1"/>
</dbReference>
<dbReference type="AlphaFoldDB" id="A0A5J5AA59"/>
<dbReference type="Proteomes" id="UP000325577">
    <property type="component" value="Linkage Group LG21"/>
</dbReference>
<dbReference type="GO" id="GO:0004364">
    <property type="term" value="F:glutathione transferase activity"/>
    <property type="evidence" value="ECO:0007669"/>
    <property type="project" value="UniProtKB-UniRule"/>
</dbReference>